<evidence type="ECO:0000313" key="5">
    <source>
        <dbReference type="Proteomes" id="UP000190102"/>
    </source>
</evidence>
<keyword evidence="1" id="KW-0560">Oxidoreductase</keyword>
<dbReference type="InterPro" id="IPR002869">
    <property type="entry name" value="Pyrv_flavodox_OxRed_cen"/>
</dbReference>
<keyword evidence="2" id="KW-0812">Transmembrane</keyword>
<dbReference type="AlphaFoldDB" id="A0A1T4QVQ1"/>
<evidence type="ECO:0000256" key="1">
    <source>
        <dbReference type="ARBA" id="ARBA00023002"/>
    </source>
</evidence>
<dbReference type="OrthoDB" id="9789125at2"/>
<keyword evidence="5" id="KW-1185">Reference proteome</keyword>
<gene>
    <name evidence="4" type="ORF">SAMN02745119_02555</name>
</gene>
<dbReference type="InterPro" id="IPR019752">
    <property type="entry name" value="Pyrv/ketoisovalerate_OxRed_cat"/>
</dbReference>
<dbReference type="SUPFAM" id="SSF53323">
    <property type="entry name" value="Pyruvate-ferredoxin oxidoreductase, PFOR, domain III"/>
    <property type="match status" value="1"/>
</dbReference>
<proteinExistence type="predicted"/>
<organism evidence="4 5">
    <name type="scientific">Trichlorobacter thiogenes</name>
    <dbReference type="NCBI Taxonomy" id="115783"/>
    <lineage>
        <taxon>Bacteria</taxon>
        <taxon>Pseudomonadati</taxon>
        <taxon>Thermodesulfobacteriota</taxon>
        <taxon>Desulfuromonadia</taxon>
        <taxon>Geobacterales</taxon>
        <taxon>Geobacteraceae</taxon>
        <taxon>Trichlorobacter</taxon>
    </lineage>
</organism>
<protein>
    <submittedName>
        <fullName evidence="4">2-oxoglutarate ferredoxin oxidoreductase subunit gamma</fullName>
    </submittedName>
</protein>
<evidence type="ECO:0000259" key="3">
    <source>
        <dbReference type="Pfam" id="PF01558"/>
    </source>
</evidence>
<evidence type="ECO:0000313" key="4">
    <source>
        <dbReference type="EMBL" id="SKA07784.1"/>
    </source>
</evidence>
<sequence length="184" mass="19179">MRYDLFFAGYGGQGVLLAGNLLSYAAIREGKNVSFFPAYGVEKRGGAAMCTVVFADGETGSPVVGEPSVSVILNQLSFDKYAAKVKQGGICLVNSSLVERAGVALEGRELLAVPMNQIAIELGDVRMVNMVACGAYAAATGALALESLQKALKDALPERNHRLIPANIKAIEAGAAAVFSARKA</sequence>
<evidence type="ECO:0000256" key="2">
    <source>
        <dbReference type="SAM" id="Phobius"/>
    </source>
</evidence>
<keyword evidence="2" id="KW-1133">Transmembrane helix</keyword>
<dbReference type="Gene3D" id="3.40.920.10">
    <property type="entry name" value="Pyruvate-ferredoxin oxidoreductase, PFOR, domain III"/>
    <property type="match status" value="1"/>
</dbReference>
<dbReference type="RefSeq" id="WP_078790812.1">
    <property type="nucleotide sequence ID" value="NZ_FUWR01000015.1"/>
</dbReference>
<dbReference type="PANTHER" id="PTHR42730">
    <property type="entry name" value="2-OXOGLUTARATE SYNTHASE SUBUNIT KORC"/>
    <property type="match status" value="1"/>
</dbReference>
<dbReference type="GO" id="GO:0016903">
    <property type="term" value="F:oxidoreductase activity, acting on the aldehyde or oxo group of donors"/>
    <property type="evidence" value="ECO:0007669"/>
    <property type="project" value="InterPro"/>
</dbReference>
<dbReference type="PANTHER" id="PTHR42730:SF1">
    <property type="entry name" value="2-OXOGLUTARATE SYNTHASE SUBUNIT KORC"/>
    <property type="match status" value="1"/>
</dbReference>
<keyword evidence="2" id="KW-0472">Membrane</keyword>
<accession>A0A1T4QVQ1</accession>
<dbReference type="EMBL" id="FUWR01000015">
    <property type="protein sequence ID" value="SKA07784.1"/>
    <property type="molecule type" value="Genomic_DNA"/>
</dbReference>
<dbReference type="STRING" id="115783.SAMN02745119_02555"/>
<name>A0A1T4QVQ1_9BACT</name>
<dbReference type="Pfam" id="PF01558">
    <property type="entry name" value="POR"/>
    <property type="match status" value="1"/>
</dbReference>
<feature type="domain" description="Pyruvate/ketoisovalerate oxidoreductase catalytic" evidence="3">
    <location>
        <begin position="11"/>
        <end position="175"/>
    </location>
</feature>
<feature type="transmembrane region" description="Helical" evidence="2">
    <location>
        <begin position="6"/>
        <end position="27"/>
    </location>
</feature>
<reference evidence="5" key="1">
    <citation type="submission" date="2017-02" db="EMBL/GenBank/DDBJ databases">
        <authorList>
            <person name="Varghese N."/>
            <person name="Submissions S."/>
        </authorList>
    </citation>
    <scope>NUCLEOTIDE SEQUENCE [LARGE SCALE GENOMIC DNA]</scope>
    <source>
        <strain evidence="5">ATCC BAA-34</strain>
    </source>
</reference>
<dbReference type="InterPro" id="IPR052554">
    <property type="entry name" value="2-oxoglutarate_synth_KorC"/>
</dbReference>
<dbReference type="Proteomes" id="UP000190102">
    <property type="component" value="Unassembled WGS sequence"/>
</dbReference>